<evidence type="ECO:0000313" key="2">
    <source>
        <dbReference type="Proteomes" id="UP001305414"/>
    </source>
</evidence>
<dbReference type="Proteomes" id="UP001305414">
    <property type="component" value="Unassembled WGS sequence"/>
</dbReference>
<gene>
    <name evidence="1" type="ORF">RRF57_009268</name>
</gene>
<name>A0AAN7UZ76_9PEZI</name>
<reference evidence="1 2" key="1">
    <citation type="submission" date="2023-10" db="EMBL/GenBank/DDBJ databases">
        <title>Draft genome sequence of Xylaria bambusicola isolate GMP-LS, the root and basal stem rot pathogen of sugarcane in Indonesia.</title>
        <authorList>
            <person name="Selvaraj P."/>
            <person name="Muralishankar V."/>
            <person name="Muruganantham S."/>
            <person name="Sp S."/>
            <person name="Haryani S."/>
            <person name="Lau K.J.X."/>
            <person name="Naqvi N.I."/>
        </authorList>
    </citation>
    <scope>NUCLEOTIDE SEQUENCE [LARGE SCALE GENOMIC DNA]</scope>
    <source>
        <strain evidence="1">GMP-LS</strain>
    </source>
</reference>
<dbReference type="AlphaFoldDB" id="A0AAN7UZ76"/>
<comment type="caution">
    <text evidence="1">The sequence shown here is derived from an EMBL/GenBank/DDBJ whole genome shotgun (WGS) entry which is preliminary data.</text>
</comment>
<organism evidence="1 2">
    <name type="scientific">Xylaria bambusicola</name>
    <dbReference type="NCBI Taxonomy" id="326684"/>
    <lineage>
        <taxon>Eukaryota</taxon>
        <taxon>Fungi</taxon>
        <taxon>Dikarya</taxon>
        <taxon>Ascomycota</taxon>
        <taxon>Pezizomycotina</taxon>
        <taxon>Sordariomycetes</taxon>
        <taxon>Xylariomycetidae</taxon>
        <taxon>Xylariales</taxon>
        <taxon>Xylariaceae</taxon>
        <taxon>Xylaria</taxon>
    </lineage>
</organism>
<accession>A0AAN7UZ76</accession>
<sequence length="78" mass="8879">MVTWFPPMLRLAKYDTDSDTLSLRPRLAKVLTSLLKTWPMRPDFKISFSLSAMGDTRPCKPMILASMRLFPVKDCAAT</sequence>
<proteinExistence type="predicted"/>
<evidence type="ECO:0000313" key="1">
    <source>
        <dbReference type="EMBL" id="KAK5633554.1"/>
    </source>
</evidence>
<dbReference type="EMBL" id="JAWHQM010000033">
    <property type="protein sequence ID" value="KAK5633554.1"/>
    <property type="molecule type" value="Genomic_DNA"/>
</dbReference>
<keyword evidence="2" id="KW-1185">Reference proteome</keyword>
<protein>
    <submittedName>
        <fullName evidence="1">Uncharacterized protein</fullName>
    </submittedName>
</protein>